<dbReference type="EMBL" id="JAQIZT010000008">
    <property type="protein sequence ID" value="KAJ6986732.1"/>
    <property type="molecule type" value="Genomic_DNA"/>
</dbReference>
<accession>A0AAD6MLY7</accession>
<gene>
    <name evidence="1" type="ORF">NC653_020075</name>
</gene>
<dbReference type="Proteomes" id="UP001164929">
    <property type="component" value="Chromosome 8"/>
</dbReference>
<reference evidence="1" key="1">
    <citation type="journal article" date="2023" name="Mol. Ecol. Resour.">
        <title>Chromosome-level genome assembly of a triploid poplar Populus alba 'Berolinensis'.</title>
        <authorList>
            <person name="Chen S."/>
            <person name="Yu Y."/>
            <person name="Wang X."/>
            <person name="Wang S."/>
            <person name="Zhang T."/>
            <person name="Zhou Y."/>
            <person name="He R."/>
            <person name="Meng N."/>
            <person name="Wang Y."/>
            <person name="Liu W."/>
            <person name="Liu Z."/>
            <person name="Liu J."/>
            <person name="Guo Q."/>
            <person name="Huang H."/>
            <person name="Sederoff R.R."/>
            <person name="Wang G."/>
            <person name="Qu G."/>
            <person name="Chen S."/>
        </authorList>
    </citation>
    <scope>NUCLEOTIDE SEQUENCE</scope>
    <source>
        <strain evidence="1">SC-2020</strain>
    </source>
</reference>
<proteinExistence type="predicted"/>
<sequence>MRHKFVLFLKQYQLNLKQDLVRFVLFDSDKVQETRHRFSRFFEIKNRTGSD</sequence>
<dbReference type="AlphaFoldDB" id="A0AAD6MLY7"/>
<evidence type="ECO:0000313" key="1">
    <source>
        <dbReference type="EMBL" id="KAJ6986732.1"/>
    </source>
</evidence>
<protein>
    <submittedName>
        <fullName evidence="1">Uncharacterized protein</fullName>
    </submittedName>
</protein>
<organism evidence="1 2">
    <name type="scientific">Populus alba x Populus x berolinensis</name>
    <dbReference type="NCBI Taxonomy" id="444605"/>
    <lineage>
        <taxon>Eukaryota</taxon>
        <taxon>Viridiplantae</taxon>
        <taxon>Streptophyta</taxon>
        <taxon>Embryophyta</taxon>
        <taxon>Tracheophyta</taxon>
        <taxon>Spermatophyta</taxon>
        <taxon>Magnoliopsida</taxon>
        <taxon>eudicotyledons</taxon>
        <taxon>Gunneridae</taxon>
        <taxon>Pentapetalae</taxon>
        <taxon>rosids</taxon>
        <taxon>fabids</taxon>
        <taxon>Malpighiales</taxon>
        <taxon>Salicaceae</taxon>
        <taxon>Saliceae</taxon>
        <taxon>Populus</taxon>
    </lineage>
</organism>
<keyword evidence="2" id="KW-1185">Reference proteome</keyword>
<evidence type="ECO:0000313" key="2">
    <source>
        <dbReference type="Proteomes" id="UP001164929"/>
    </source>
</evidence>
<comment type="caution">
    <text evidence="1">The sequence shown here is derived from an EMBL/GenBank/DDBJ whole genome shotgun (WGS) entry which is preliminary data.</text>
</comment>
<name>A0AAD6MLY7_9ROSI</name>